<dbReference type="EMBL" id="JASCZI010000219">
    <property type="protein sequence ID" value="MED6110173.1"/>
    <property type="molecule type" value="Genomic_DNA"/>
</dbReference>
<reference evidence="1 2" key="1">
    <citation type="journal article" date="2023" name="Plants (Basel)">
        <title>Bridging the Gap: Combining Genomics and Transcriptomics Approaches to Understand Stylosanthes scabra, an Orphan Legume from the Brazilian Caatinga.</title>
        <authorList>
            <person name="Ferreira-Neto J.R.C."/>
            <person name="da Silva M.D."/>
            <person name="Binneck E."/>
            <person name="de Melo N.F."/>
            <person name="da Silva R.H."/>
            <person name="de Melo A.L.T.M."/>
            <person name="Pandolfi V."/>
            <person name="Bustamante F.O."/>
            <person name="Brasileiro-Vidal A.C."/>
            <person name="Benko-Iseppon A.M."/>
        </authorList>
    </citation>
    <scope>NUCLEOTIDE SEQUENCE [LARGE SCALE GENOMIC DNA]</scope>
    <source>
        <tissue evidence="1">Leaves</tissue>
    </source>
</reference>
<keyword evidence="2" id="KW-1185">Reference proteome</keyword>
<gene>
    <name evidence="1" type="ORF">PIB30_040508</name>
</gene>
<organism evidence="1 2">
    <name type="scientific">Stylosanthes scabra</name>
    <dbReference type="NCBI Taxonomy" id="79078"/>
    <lineage>
        <taxon>Eukaryota</taxon>
        <taxon>Viridiplantae</taxon>
        <taxon>Streptophyta</taxon>
        <taxon>Embryophyta</taxon>
        <taxon>Tracheophyta</taxon>
        <taxon>Spermatophyta</taxon>
        <taxon>Magnoliopsida</taxon>
        <taxon>eudicotyledons</taxon>
        <taxon>Gunneridae</taxon>
        <taxon>Pentapetalae</taxon>
        <taxon>rosids</taxon>
        <taxon>fabids</taxon>
        <taxon>Fabales</taxon>
        <taxon>Fabaceae</taxon>
        <taxon>Papilionoideae</taxon>
        <taxon>50 kb inversion clade</taxon>
        <taxon>dalbergioids sensu lato</taxon>
        <taxon>Dalbergieae</taxon>
        <taxon>Pterocarpus clade</taxon>
        <taxon>Stylosanthes</taxon>
    </lineage>
</organism>
<protein>
    <submittedName>
        <fullName evidence="1">Uncharacterized protein</fullName>
    </submittedName>
</protein>
<proteinExistence type="predicted"/>
<comment type="caution">
    <text evidence="1">The sequence shown here is derived from an EMBL/GenBank/DDBJ whole genome shotgun (WGS) entry which is preliminary data.</text>
</comment>
<sequence>MDEMVFIQLYPNGGTHRQEDGIWFQCQAPVVFQHPRVCTLQELRHVMLFNLDGHFREITEVGYRFLSPQPNKIPIWMLVWLLNDEHPMLSSLAHLRLPPPDIKPLLPWAAPRSRCICQQHNRIPRLGHPQRCVRSVWGINNPDLMICCPPHHPMFVIFPKLCGPPLILPTFFEIQEVIKVNWINRDRLHESELPLHAIGRMVLYKQEAHYGDTSVLGLHLAILGHPCGERPAPKR</sequence>
<accession>A0ABU6QF58</accession>
<dbReference type="Proteomes" id="UP001341840">
    <property type="component" value="Unassembled WGS sequence"/>
</dbReference>
<evidence type="ECO:0000313" key="1">
    <source>
        <dbReference type="EMBL" id="MED6110173.1"/>
    </source>
</evidence>
<name>A0ABU6QF58_9FABA</name>
<evidence type="ECO:0000313" key="2">
    <source>
        <dbReference type="Proteomes" id="UP001341840"/>
    </source>
</evidence>